<dbReference type="InterPro" id="IPR035965">
    <property type="entry name" value="PAS-like_dom_sf"/>
</dbReference>
<dbReference type="PROSITE" id="PS50113">
    <property type="entry name" value="PAC"/>
    <property type="match status" value="1"/>
</dbReference>
<dbReference type="Pfam" id="PF08448">
    <property type="entry name" value="PAS_4"/>
    <property type="match status" value="1"/>
</dbReference>
<dbReference type="PANTHER" id="PTHR43156:SF2">
    <property type="entry name" value="STAGE II SPORULATION PROTEIN E"/>
    <property type="match status" value="1"/>
</dbReference>
<dbReference type="Gene3D" id="3.30.450.20">
    <property type="entry name" value="PAS domain"/>
    <property type="match status" value="2"/>
</dbReference>
<name>A0A6J4JKL1_9ACTN</name>
<dbReference type="SMART" id="SM00065">
    <property type="entry name" value="GAF"/>
    <property type="match status" value="2"/>
</dbReference>
<dbReference type="CDD" id="cd00130">
    <property type="entry name" value="PAS"/>
    <property type="match status" value="2"/>
</dbReference>
<evidence type="ECO:0000313" key="5">
    <source>
        <dbReference type="EMBL" id="CAA9280928.1"/>
    </source>
</evidence>
<dbReference type="PANTHER" id="PTHR43156">
    <property type="entry name" value="STAGE II SPORULATION PROTEIN E-RELATED"/>
    <property type="match status" value="1"/>
</dbReference>
<dbReference type="SUPFAM" id="SSF55785">
    <property type="entry name" value="PYP-like sensor domain (PAS domain)"/>
    <property type="match status" value="2"/>
</dbReference>
<feature type="domain" description="PAS" evidence="3">
    <location>
        <begin position="304"/>
        <end position="349"/>
    </location>
</feature>
<proteinExistence type="predicted"/>
<dbReference type="SMART" id="SM00086">
    <property type="entry name" value="PAC"/>
    <property type="match status" value="1"/>
</dbReference>
<evidence type="ECO:0000259" key="3">
    <source>
        <dbReference type="PROSITE" id="PS50112"/>
    </source>
</evidence>
<dbReference type="AlphaFoldDB" id="A0A6J4JKL1"/>
<dbReference type="InterPro" id="IPR000700">
    <property type="entry name" value="PAS-assoc_C"/>
</dbReference>
<feature type="region of interest" description="Disordered" evidence="2">
    <location>
        <begin position="841"/>
        <end position="863"/>
    </location>
</feature>
<dbReference type="SMART" id="SM00331">
    <property type="entry name" value="PP2C_SIG"/>
    <property type="match status" value="1"/>
</dbReference>
<dbReference type="SUPFAM" id="SSF55781">
    <property type="entry name" value="GAF domain-like"/>
    <property type="match status" value="2"/>
</dbReference>
<sequence length="863" mass="92837">MDVSAHRAASHPGERAAAELDREPRRLAEARRLLPDRAVNGLDRLAELAARLLGAEASQISLLTDVQLVAAGNGLAPGGVGSTGPLSESLCTVTAAGTGTLVVVDARTDDRVRDLPPVTSGAVGSYLGTPLIETAGQVIGALCVFGSQPREWSGSDVATLRQLAASVVTELELVALVREYEGDRLRWGLAVDAGGIGTFDWDLTTGQLTWDDRLHRMFGYSPDDFDQSIEAFNARLHRDDLPRVTEAIESCIAECGDYDAEYRVVLPDGETRWVHARGRALAGGDGQAVRLLGAAYDTTGEREGATRVTRVLEAMPAGFYSLDREWRFTHVNAEAERLLGRTRDDLLGEVLWDAWPAAMNSIFEDSYRAAVRTGQPVSFDAFYPAPLDGWYELRAWPSPDGLAVYFTEITERRRMQDQANRSAQRLAILAQVSAEMAGTLNARAAAGNLPRLVVPALADFAIVTVVDPDGRPRDVGSWHADPAARPVLERYARVRLEAMPATSPVARSLISGEAIREDGRAVLDLLQPGEAKDLLGVLDPWTVTVLPMRGRGRTLGLITLYSRAGAAPAVDDVATGQDVADRAGLALDNARLYNAQMQLAEGLQRSLLTEPPQPDHGQIAVRYVPAAEAARVGGDWYDAFLQPGGSTMLVIGDVVGHDTAAAAAMGQLRGLLRGIATYSDAEPAEVLRGLDASMATLQTRTLATATVARFEQTPDEMERGITRMRWANAGHLPPLVVNPDGSVAELSNWKGDLLLGVDPEAQRRESVVTLDRGATVLLYTDGLIERRDADLDAGLVRLRDALVELADLPLEELLDEVLARLVDGHPEDDIALVAVRLHRQDEARPAEAGPNDVPPDVPDDAAG</sequence>
<gene>
    <name evidence="5" type="ORF">AVDCRST_MAG57-3817</name>
</gene>
<feature type="compositionally biased region" description="Basic and acidic residues" evidence="2">
    <location>
        <begin position="12"/>
        <end position="23"/>
    </location>
</feature>
<accession>A0A6J4JKL1</accession>
<feature type="region of interest" description="Disordered" evidence="2">
    <location>
        <begin position="1"/>
        <end position="23"/>
    </location>
</feature>
<feature type="domain" description="PAC" evidence="4">
    <location>
        <begin position="258"/>
        <end position="310"/>
    </location>
</feature>
<dbReference type="Gene3D" id="3.30.450.40">
    <property type="match status" value="2"/>
</dbReference>
<dbReference type="SMART" id="SM00091">
    <property type="entry name" value="PAS"/>
    <property type="match status" value="2"/>
</dbReference>
<dbReference type="Pfam" id="PF07228">
    <property type="entry name" value="SpoIIE"/>
    <property type="match status" value="1"/>
</dbReference>
<dbReference type="InterPro" id="IPR000014">
    <property type="entry name" value="PAS"/>
</dbReference>
<dbReference type="Gene3D" id="2.10.70.100">
    <property type="match status" value="1"/>
</dbReference>
<evidence type="ECO:0000259" key="4">
    <source>
        <dbReference type="PROSITE" id="PS50113"/>
    </source>
</evidence>
<dbReference type="InterPro" id="IPR052016">
    <property type="entry name" value="Bact_Sigma-Reg"/>
</dbReference>
<dbReference type="InterPro" id="IPR003018">
    <property type="entry name" value="GAF"/>
</dbReference>
<dbReference type="Gene3D" id="3.60.40.10">
    <property type="entry name" value="PPM-type phosphatase domain"/>
    <property type="match status" value="1"/>
</dbReference>
<reference evidence="5" key="1">
    <citation type="submission" date="2020-02" db="EMBL/GenBank/DDBJ databases">
        <authorList>
            <person name="Meier V. D."/>
        </authorList>
    </citation>
    <scope>NUCLEOTIDE SEQUENCE</scope>
    <source>
        <strain evidence="5">AVDCRST_MAG57</strain>
    </source>
</reference>
<dbReference type="InterPro" id="IPR013655">
    <property type="entry name" value="PAS_fold_3"/>
</dbReference>
<dbReference type="InterPro" id="IPR001932">
    <property type="entry name" value="PPM-type_phosphatase-like_dom"/>
</dbReference>
<dbReference type="GO" id="GO:0016791">
    <property type="term" value="F:phosphatase activity"/>
    <property type="evidence" value="ECO:0007669"/>
    <property type="project" value="TreeGrafter"/>
</dbReference>
<keyword evidence="1" id="KW-0378">Hydrolase</keyword>
<dbReference type="InterPro" id="IPR029016">
    <property type="entry name" value="GAF-like_dom_sf"/>
</dbReference>
<dbReference type="Pfam" id="PF08447">
    <property type="entry name" value="PAS_3"/>
    <property type="match status" value="1"/>
</dbReference>
<evidence type="ECO:0000256" key="2">
    <source>
        <dbReference type="SAM" id="MobiDB-lite"/>
    </source>
</evidence>
<dbReference type="SUPFAM" id="SSF81606">
    <property type="entry name" value="PP2C-like"/>
    <property type="match status" value="1"/>
</dbReference>
<evidence type="ECO:0000256" key="1">
    <source>
        <dbReference type="ARBA" id="ARBA00022801"/>
    </source>
</evidence>
<dbReference type="EMBL" id="CADCTI010000308">
    <property type="protein sequence ID" value="CAA9280928.1"/>
    <property type="molecule type" value="Genomic_DNA"/>
</dbReference>
<protein>
    <submittedName>
        <fullName evidence="5">Uncharacterized, RsbU-domain-containing protein</fullName>
    </submittedName>
</protein>
<dbReference type="PROSITE" id="PS50112">
    <property type="entry name" value="PAS"/>
    <property type="match status" value="1"/>
</dbReference>
<dbReference type="InterPro" id="IPR013656">
    <property type="entry name" value="PAS_4"/>
</dbReference>
<organism evidence="5">
    <name type="scientific">uncultured Blastococcus sp</name>
    <dbReference type="NCBI Taxonomy" id="217144"/>
    <lineage>
        <taxon>Bacteria</taxon>
        <taxon>Bacillati</taxon>
        <taxon>Actinomycetota</taxon>
        <taxon>Actinomycetes</taxon>
        <taxon>Geodermatophilales</taxon>
        <taxon>Geodermatophilaceae</taxon>
        <taxon>Blastococcus</taxon>
        <taxon>environmental samples</taxon>
    </lineage>
</organism>
<dbReference type="Pfam" id="PF13185">
    <property type="entry name" value="GAF_2"/>
    <property type="match status" value="1"/>
</dbReference>
<dbReference type="InterPro" id="IPR036457">
    <property type="entry name" value="PPM-type-like_dom_sf"/>
</dbReference>
<dbReference type="InterPro" id="IPR001610">
    <property type="entry name" value="PAC"/>
</dbReference>